<keyword evidence="1" id="KW-0472">Membrane</keyword>
<feature type="transmembrane region" description="Helical" evidence="1">
    <location>
        <begin position="12"/>
        <end position="29"/>
    </location>
</feature>
<reference evidence="2 3" key="1">
    <citation type="submission" date="2016-10" db="EMBL/GenBank/DDBJ databases">
        <authorList>
            <person name="Varghese N."/>
            <person name="Submissions S."/>
        </authorList>
    </citation>
    <scope>NUCLEOTIDE SEQUENCE [LARGE SCALE GENOMIC DNA]</scope>
    <source>
        <strain evidence="2 3">RHA_55</strain>
    </source>
</reference>
<evidence type="ECO:0000313" key="2">
    <source>
        <dbReference type="EMBL" id="SDS48083.1"/>
    </source>
</evidence>
<evidence type="ECO:0000313" key="3">
    <source>
        <dbReference type="Proteomes" id="UP000198963"/>
    </source>
</evidence>
<organism evidence="2 3">
    <name type="scientific">Winogradskyella sediminis</name>
    <dbReference type="NCBI Taxonomy" id="1382466"/>
    <lineage>
        <taxon>Bacteria</taxon>
        <taxon>Pseudomonadati</taxon>
        <taxon>Bacteroidota</taxon>
        <taxon>Flavobacteriia</taxon>
        <taxon>Flavobacteriales</taxon>
        <taxon>Flavobacteriaceae</taxon>
        <taxon>Winogradskyella</taxon>
    </lineage>
</organism>
<keyword evidence="3" id="KW-1185">Reference proteome</keyword>
<gene>
    <name evidence="2" type="ORF">SAMN04489797_1691</name>
</gene>
<proteinExistence type="predicted"/>
<dbReference type="STRING" id="1249933.SAMN04489797_1691"/>
<sequence>MNLLNYLTGKNGLILIGFVVLCVFIYNKYKTQRYFKHVEKRLNEKEKKK</sequence>
<protein>
    <submittedName>
        <fullName evidence="2">Uncharacterized protein</fullName>
    </submittedName>
</protein>
<dbReference type="AlphaFoldDB" id="A0A1H1SJN7"/>
<keyword evidence="1" id="KW-0812">Transmembrane</keyword>
<dbReference type="EMBL" id="LT629774">
    <property type="protein sequence ID" value="SDS48083.1"/>
    <property type="molecule type" value="Genomic_DNA"/>
</dbReference>
<keyword evidence="1" id="KW-1133">Transmembrane helix</keyword>
<name>A0A1H1SJN7_9FLAO</name>
<evidence type="ECO:0000256" key="1">
    <source>
        <dbReference type="SAM" id="Phobius"/>
    </source>
</evidence>
<accession>A0A1H1SJN7</accession>
<dbReference type="Proteomes" id="UP000198963">
    <property type="component" value="Chromosome I"/>
</dbReference>